<protein>
    <submittedName>
        <fullName evidence="5">PucR family transcriptional regulator</fullName>
    </submittedName>
</protein>
<dbReference type="AlphaFoldDB" id="A0A1A6B6H0"/>
<dbReference type="PANTHER" id="PTHR33744:SF1">
    <property type="entry name" value="DNA-BINDING TRANSCRIPTIONAL ACTIVATOR ADER"/>
    <property type="match status" value="1"/>
</dbReference>
<dbReference type="Proteomes" id="UP000093757">
    <property type="component" value="Unassembled WGS sequence"/>
</dbReference>
<evidence type="ECO:0000313" key="8">
    <source>
        <dbReference type="Proteomes" id="UP000193928"/>
    </source>
</evidence>
<evidence type="ECO:0000259" key="4">
    <source>
        <dbReference type="Pfam" id="PF17853"/>
    </source>
</evidence>
<feature type="domain" description="PucR C-terminal helix-turn-helix" evidence="2">
    <location>
        <begin position="357"/>
        <end position="412"/>
    </location>
</feature>
<feature type="domain" description="RsbT co-antagonist protein RsbRD N-terminal" evidence="3">
    <location>
        <begin position="33"/>
        <end position="169"/>
    </location>
</feature>
<evidence type="ECO:0000313" key="5">
    <source>
        <dbReference type="EMBL" id="OBR97946.1"/>
    </source>
</evidence>
<feature type="domain" description="CdaR GGDEF-like" evidence="4">
    <location>
        <begin position="183"/>
        <end position="302"/>
    </location>
</feature>
<dbReference type="PANTHER" id="PTHR33744">
    <property type="entry name" value="CARBOHYDRATE DIACID REGULATOR"/>
    <property type="match status" value="1"/>
</dbReference>
<name>A0A1A6B6H0_MYCGO</name>
<keyword evidence="8" id="KW-1185">Reference proteome</keyword>
<dbReference type="InterPro" id="IPR042070">
    <property type="entry name" value="PucR_C-HTH_sf"/>
</dbReference>
<dbReference type="Pfam" id="PF13556">
    <property type="entry name" value="HTH_30"/>
    <property type="match status" value="1"/>
</dbReference>
<dbReference type="EMBL" id="MAEM01000561">
    <property type="protein sequence ID" value="OBR97946.1"/>
    <property type="molecule type" value="Genomic_DNA"/>
</dbReference>
<dbReference type="InterPro" id="IPR051448">
    <property type="entry name" value="CdaR-like_regulators"/>
</dbReference>
<comment type="similarity">
    <text evidence="1">Belongs to the CdaR family.</text>
</comment>
<gene>
    <name evidence="5" type="ORF">A9W98_04805</name>
    <name evidence="6" type="ORF">AWC08_01375</name>
</gene>
<dbReference type="Proteomes" id="UP000193928">
    <property type="component" value="Unassembled WGS sequence"/>
</dbReference>
<evidence type="ECO:0000313" key="7">
    <source>
        <dbReference type="Proteomes" id="UP000093757"/>
    </source>
</evidence>
<organism evidence="5 7">
    <name type="scientific">Mycobacterium gordonae</name>
    <dbReference type="NCBI Taxonomy" id="1778"/>
    <lineage>
        <taxon>Bacteria</taxon>
        <taxon>Bacillati</taxon>
        <taxon>Actinomycetota</taxon>
        <taxon>Actinomycetes</taxon>
        <taxon>Mycobacteriales</taxon>
        <taxon>Mycobacteriaceae</taxon>
        <taxon>Mycobacterium</taxon>
    </lineage>
</organism>
<evidence type="ECO:0000256" key="1">
    <source>
        <dbReference type="ARBA" id="ARBA00006754"/>
    </source>
</evidence>
<comment type="caution">
    <text evidence="5">The sequence shown here is derived from an EMBL/GenBank/DDBJ whole genome shotgun (WGS) entry which is preliminary data.</text>
</comment>
<dbReference type="Gene3D" id="1.10.10.2840">
    <property type="entry name" value="PucR C-terminal helix-turn-helix domain"/>
    <property type="match status" value="1"/>
</dbReference>
<evidence type="ECO:0000313" key="6">
    <source>
        <dbReference type="EMBL" id="ORV74093.1"/>
    </source>
</evidence>
<dbReference type="Pfam" id="PF17853">
    <property type="entry name" value="GGDEF_2"/>
    <property type="match status" value="1"/>
</dbReference>
<sequence>MNTRAGDVERCVAELAARLVDKVPDAVSLIEVSVREEIPEMIPETRDESQIALLDDAIQGNVETILYALRHNISVHDVRAPTAAIEHTRRLAQQGVPLTALIRGYRLGQRRLTHLVFGELHSIDIAPESRVSVVEAITEMLFIYVDWMSQQIIAIYEEERERWLESNNSLRALRVREVLAGGSHVDADWATNAIRYPLNWHHVGLALWYPVASPEADDLNRLLRFVRGLGAAVKATAAPLFIATDRASAWAWLPFQSAPAEITDAVKRYALQRRESPNVTMGSLAPGVDGFRRSHDQAETARTLALACGKSSAVALASSDPGLAAAALLGGDLDQAREWVTDVLGKLASPTDNDALLRDTLRVFLNCGASYKLAAEELVLHFNTVKYRVGRALTRRGRGIANDRLDVELALLLCHWFGNAVLLRAKT</sequence>
<dbReference type="EMBL" id="LQOY01000197">
    <property type="protein sequence ID" value="ORV74093.1"/>
    <property type="molecule type" value="Genomic_DNA"/>
</dbReference>
<reference evidence="6 8" key="1">
    <citation type="submission" date="2016-01" db="EMBL/GenBank/DDBJ databases">
        <title>The new phylogeny of the genus Mycobacterium.</title>
        <authorList>
            <person name="Tarcisio F."/>
            <person name="Conor M."/>
            <person name="Antonella G."/>
            <person name="Elisabetta G."/>
            <person name="Giulia F.S."/>
            <person name="Sara T."/>
            <person name="Anna F."/>
            <person name="Clotilde B."/>
            <person name="Roberto B."/>
            <person name="Veronica D.S."/>
            <person name="Fabio R."/>
            <person name="Monica P."/>
            <person name="Olivier J."/>
            <person name="Enrico T."/>
            <person name="Nicola S."/>
        </authorList>
    </citation>
    <scope>NUCLEOTIDE SEQUENCE [LARGE SCALE GENOMIC DNA]</scope>
    <source>
        <strain evidence="6 8">DSM 44160</strain>
    </source>
</reference>
<reference evidence="5 7" key="2">
    <citation type="submission" date="2016-06" db="EMBL/GenBank/DDBJ databases">
        <authorList>
            <person name="Kjaerup R.B."/>
            <person name="Dalgaard T.S."/>
            <person name="Juul-Madsen H.R."/>
        </authorList>
    </citation>
    <scope>NUCLEOTIDE SEQUENCE [LARGE SCALE GENOMIC DNA]</scope>
    <source>
        <strain evidence="5 7">1245752.6</strain>
    </source>
</reference>
<dbReference type="Pfam" id="PF14361">
    <property type="entry name" value="RsbRD_N"/>
    <property type="match status" value="1"/>
</dbReference>
<proteinExistence type="inferred from homology"/>
<evidence type="ECO:0000259" key="2">
    <source>
        <dbReference type="Pfam" id="PF13556"/>
    </source>
</evidence>
<dbReference type="InterPro" id="IPR041522">
    <property type="entry name" value="CdaR_GGDEF"/>
</dbReference>
<dbReference type="InterPro" id="IPR025751">
    <property type="entry name" value="RsbRD_N_dom"/>
</dbReference>
<dbReference type="InterPro" id="IPR025736">
    <property type="entry name" value="PucR_C-HTH_dom"/>
</dbReference>
<accession>A0A1A6B6H0</accession>
<evidence type="ECO:0000259" key="3">
    <source>
        <dbReference type="Pfam" id="PF14361"/>
    </source>
</evidence>